<comment type="subcellular location">
    <subcellularLocation>
        <location evidence="1">Plastid</location>
    </subcellularLocation>
</comment>
<evidence type="ECO:0000313" key="7">
    <source>
        <dbReference type="EMBL" id="KAL1500562.1"/>
    </source>
</evidence>
<dbReference type="Pfam" id="PF05421">
    <property type="entry name" value="DUF751"/>
    <property type="match status" value="1"/>
</dbReference>
<evidence type="ECO:0000256" key="6">
    <source>
        <dbReference type="SAM" id="SignalP"/>
    </source>
</evidence>
<keyword evidence="8" id="KW-1185">Reference proteome</keyword>
<dbReference type="Proteomes" id="UP001515480">
    <property type="component" value="Unassembled WGS sequence"/>
</dbReference>
<name>A0AB34IMP9_PRYPA</name>
<reference evidence="7 8" key="1">
    <citation type="journal article" date="2024" name="Science">
        <title>Giant polyketide synthase enzymes in the biosynthesis of giant marine polyether toxins.</title>
        <authorList>
            <person name="Fallon T.R."/>
            <person name="Shende V.V."/>
            <person name="Wierzbicki I.H."/>
            <person name="Pendleton A.L."/>
            <person name="Watervoot N.F."/>
            <person name="Auber R.P."/>
            <person name="Gonzalez D.J."/>
            <person name="Wisecaver J.H."/>
            <person name="Moore B.S."/>
        </authorList>
    </citation>
    <scope>NUCLEOTIDE SEQUENCE [LARGE SCALE GENOMIC DNA]</scope>
    <source>
        <strain evidence="7 8">12B1</strain>
    </source>
</reference>
<feature type="transmembrane region" description="Helical" evidence="5">
    <location>
        <begin position="113"/>
        <end position="134"/>
    </location>
</feature>
<keyword evidence="5" id="KW-0812">Transmembrane</keyword>
<evidence type="ECO:0000256" key="5">
    <source>
        <dbReference type="SAM" id="Phobius"/>
    </source>
</evidence>
<feature type="chain" id="PRO_5044329069" description="Uncharacterized protein ycf33" evidence="6">
    <location>
        <begin position="20"/>
        <end position="163"/>
    </location>
</feature>
<evidence type="ECO:0000313" key="8">
    <source>
        <dbReference type="Proteomes" id="UP001515480"/>
    </source>
</evidence>
<keyword evidence="5" id="KW-1133">Transmembrane helix</keyword>
<feature type="transmembrane region" description="Helical" evidence="5">
    <location>
        <begin position="83"/>
        <end position="106"/>
    </location>
</feature>
<gene>
    <name evidence="7" type="ORF">AB1Y20_013217</name>
</gene>
<accession>A0AB34IMP9</accession>
<organism evidence="7 8">
    <name type="scientific">Prymnesium parvum</name>
    <name type="common">Toxic golden alga</name>
    <dbReference type="NCBI Taxonomy" id="97485"/>
    <lineage>
        <taxon>Eukaryota</taxon>
        <taxon>Haptista</taxon>
        <taxon>Haptophyta</taxon>
        <taxon>Prymnesiophyceae</taxon>
        <taxon>Prymnesiales</taxon>
        <taxon>Prymnesiaceae</taxon>
        <taxon>Prymnesium</taxon>
    </lineage>
</organism>
<dbReference type="InterPro" id="IPR008470">
    <property type="entry name" value="Uncharacterised_Ycf33"/>
</dbReference>
<protein>
    <recommendedName>
        <fullName evidence="3">Uncharacterized protein ycf33</fullName>
    </recommendedName>
</protein>
<evidence type="ECO:0000256" key="1">
    <source>
        <dbReference type="ARBA" id="ARBA00004474"/>
    </source>
</evidence>
<dbReference type="AlphaFoldDB" id="A0AB34IMP9"/>
<comment type="similarity">
    <text evidence="2">Belongs to the ycf33 family.</text>
</comment>
<keyword evidence="4" id="KW-0934">Plastid</keyword>
<evidence type="ECO:0000256" key="4">
    <source>
        <dbReference type="ARBA" id="ARBA00022640"/>
    </source>
</evidence>
<evidence type="ECO:0000256" key="3">
    <source>
        <dbReference type="ARBA" id="ARBA00021584"/>
    </source>
</evidence>
<proteinExistence type="inferred from homology"/>
<dbReference type="EMBL" id="JBGBPQ010000023">
    <property type="protein sequence ID" value="KAL1500562.1"/>
    <property type="molecule type" value="Genomic_DNA"/>
</dbReference>
<feature type="signal peptide" evidence="6">
    <location>
        <begin position="1"/>
        <end position="19"/>
    </location>
</feature>
<comment type="caution">
    <text evidence="7">The sequence shown here is derived from an EMBL/GenBank/DDBJ whole genome shotgun (WGS) entry which is preliminary data.</text>
</comment>
<evidence type="ECO:0000256" key="2">
    <source>
        <dbReference type="ARBA" id="ARBA00010985"/>
    </source>
</evidence>
<sequence>MAVLPPLVALLSLLQGANALQLRPARLSGSTGYFSIAHAPLKSSRPLLPPPTFVTKAVGKATGCRAPPVQMQEVPFVENVFRFMRFFITASTGLVAGLLSPFSAFLRTPTLTAIGAVLLVGVIVFFTLTLQGMMSPSAMMAPSVQDVAPDPSMQRMLQDIYGP</sequence>
<keyword evidence="5" id="KW-0472">Membrane</keyword>
<dbReference type="GO" id="GO:0009536">
    <property type="term" value="C:plastid"/>
    <property type="evidence" value="ECO:0007669"/>
    <property type="project" value="UniProtKB-SubCell"/>
</dbReference>
<keyword evidence="6" id="KW-0732">Signal</keyword>